<evidence type="ECO:0000256" key="2">
    <source>
        <dbReference type="SAM" id="MobiDB-lite"/>
    </source>
</evidence>
<dbReference type="EMBL" id="LJIG01009488">
    <property type="protein sequence ID" value="KRT82979.1"/>
    <property type="molecule type" value="Genomic_DNA"/>
</dbReference>
<proteinExistence type="predicted"/>
<dbReference type="OrthoDB" id="6368736at2759"/>
<gene>
    <name evidence="3" type="ORF">AMK59_3076</name>
</gene>
<protein>
    <submittedName>
        <fullName evidence="3">Uncharacterized protein</fullName>
    </submittedName>
</protein>
<keyword evidence="4" id="KW-1185">Reference proteome</keyword>
<reference evidence="3 4" key="1">
    <citation type="submission" date="2015-09" db="EMBL/GenBank/DDBJ databases">
        <title>Draft genome of the scarab beetle Oryctes borbonicus.</title>
        <authorList>
            <person name="Meyer J.M."/>
            <person name="Markov G.V."/>
            <person name="Baskaran P."/>
            <person name="Herrmann M."/>
            <person name="Sommer R.J."/>
            <person name="Roedelsperger C."/>
        </authorList>
    </citation>
    <scope>NUCLEOTIDE SEQUENCE [LARGE SCALE GENOMIC DNA]</scope>
    <source>
        <strain evidence="3">OB123</strain>
        <tissue evidence="3">Whole animal</tissue>
    </source>
</reference>
<feature type="coiled-coil region" evidence="1">
    <location>
        <begin position="826"/>
        <end position="853"/>
    </location>
</feature>
<keyword evidence="1" id="KW-0175">Coiled coil</keyword>
<organism evidence="3 4">
    <name type="scientific">Oryctes borbonicus</name>
    <dbReference type="NCBI Taxonomy" id="1629725"/>
    <lineage>
        <taxon>Eukaryota</taxon>
        <taxon>Metazoa</taxon>
        <taxon>Ecdysozoa</taxon>
        <taxon>Arthropoda</taxon>
        <taxon>Hexapoda</taxon>
        <taxon>Insecta</taxon>
        <taxon>Pterygota</taxon>
        <taxon>Neoptera</taxon>
        <taxon>Endopterygota</taxon>
        <taxon>Coleoptera</taxon>
        <taxon>Polyphaga</taxon>
        <taxon>Scarabaeiformia</taxon>
        <taxon>Scarabaeidae</taxon>
        <taxon>Dynastinae</taxon>
        <taxon>Oryctes</taxon>
    </lineage>
</organism>
<evidence type="ECO:0000256" key="1">
    <source>
        <dbReference type="SAM" id="Coils"/>
    </source>
</evidence>
<feature type="region of interest" description="Disordered" evidence="2">
    <location>
        <begin position="1074"/>
        <end position="1127"/>
    </location>
</feature>
<sequence>MPEVSLNLLKEKIIKTDTVIRLLVDKNEKILQLREKLKMLYHKYVNKVKEYEVLQVRIDLCKIEHEPLLANIKDLTTRYESLVEDHQSLINSSEVKYQSKCKELELQTKKYEDLSQREEICSACVDTNIKYESLLRNHNKLTNRLETLNSKQRDDRQTIQDLQNHIDEIKSSYCNQIKILKQNNVGEIAKLEGVITGFKLSESKLKEEILDITSRSCNVIDMTLRLYSTENAPNINDLAVQNSSDESDEEFNHVLDMLSYEDIPMIFSPLSDSSEENGNEHMNEPEVETMFASDDEPIDNNFTHTIDNNTAQTFVEHSVKSYDQCIENYGESNKAFQDDATDVQYCSNREIMESITNNLMDNNEKHIDLSSDNLNDCSYTCTTENTYEDVYFGSLKNINVEPAYIFENESKENAIDLIIQCFDDTSDDLTTNLTENNDCRTVVSNQYSENPHNFIQNKSIVYIPKCTTATDLIGFLKECDIIDKINNTMIKTYSKCFIATEKSVTKDSKSVNSSFQESVIGNYPSYTRDSLACITSHNEHMYPEHESFQSGNIEGCTRNVCIDNLQSNLNNSQHSVKIPTAKWNEEVNITLKDQISANNAVLISSIKKDCKDNNETNIISLGSVDEVVANTCEQVNNSIAQNESPVLAASADTIVPLERKLLTYSDTVTSLNNEKIAISSQCQQTIVKISGEPIETINKIITDEQQRNCCASEVARDDNSPCARNKCHRETAQKITVRTAKKRNMFNKMKAELFTAVVGYLNKRLNLKQILKGKKQKHHSLHFKRIRRLQMLRWKQLREMCPSSTDTDSEHSKKLRCVNRRFKCKSQSEKETLDETNEKLLQSNEERLEMSDEEVFLREIIKKEEINNQKLLASHKQLEEFYYMSIDGIKMDESKPKIRTPKFKSSLLSINDLEESINKEECYSADSGYVKSDSDECNSRKSCKRKRDENPERSLNKKIVFIKYFDNEENCIKQDNINLNNTLNRKEGNILPEMNGIITNQIGTESTVTCLDLNSTKFPKEIVTTEICSLLDRLESKVDEFEDDPIILPKPHCNSKSDIDCSYLFGSDCESISSEDERNGTPNSYLLKPKDPSSHTTIDQNKQCSNEKSITKSNTSPSRKRTKSRIWRSVCDKSEPTSKIDSTSTVEDPLRARLWQDCLSSIVDVTKKSVAARPSYKRSNSLKNCKKLSKELTRPGELCQIAFSSNIEKENTFHTDKSNETFNHILAISDKRDNVVDQIKGLKKIYGIPEKRTVLNEEKARSLIKQLLTFPDKLSIVMETATAFATQDNNYIIRMILLETSFDTNKADTKYTPPAPVLTDTQRILLGFLMHLNRTVKPGVLDDFIVEAEKHIFTSTKLQNMENVTRLYLAVCKLQRKIHRMRRMVCDVFYFMGDLSIPFLFTVLSTWIEVIPLESELNGELIVKVIIEIIKQKTCVSPGYNLVPLKGVLKAYYGYNMDENILDDVFLEIFNKYKDTHSRVLEYAILLFCKNLKKDWVEQKIKQYFEPLIENISDSILKENVLRIIKQTTQDHTFEGDGG</sequence>
<evidence type="ECO:0000313" key="3">
    <source>
        <dbReference type="EMBL" id="KRT82979.1"/>
    </source>
</evidence>
<evidence type="ECO:0000313" key="4">
    <source>
        <dbReference type="Proteomes" id="UP000051574"/>
    </source>
</evidence>
<comment type="caution">
    <text evidence="3">The sequence shown here is derived from an EMBL/GenBank/DDBJ whole genome shotgun (WGS) entry which is preliminary data.</text>
</comment>
<accession>A0A0T6B6M2</accession>
<feature type="compositionally biased region" description="Polar residues" evidence="2">
    <location>
        <begin position="1094"/>
        <end position="1117"/>
    </location>
</feature>
<name>A0A0T6B6M2_9SCAR</name>
<feature type="region of interest" description="Disordered" evidence="2">
    <location>
        <begin position="928"/>
        <end position="948"/>
    </location>
</feature>
<dbReference type="Proteomes" id="UP000051574">
    <property type="component" value="Unassembled WGS sequence"/>
</dbReference>